<comment type="function">
    <text evidence="5">Responsible for synthesis of pseudouridine from uracil-65 in transfer RNAs.</text>
</comment>
<evidence type="ECO:0000256" key="4">
    <source>
        <dbReference type="ARBA" id="ARBA00036607"/>
    </source>
</evidence>
<name>A0A8I1WAU0_PLESH</name>
<comment type="catalytic activity">
    <reaction evidence="4">
        <text>uridine(65) in tRNA = pseudouridine(65) in tRNA</text>
        <dbReference type="Rhea" id="RHEA:42536"/>
        <dbReference type="Rhea" id="RHEA-COMP:10103"/>
        <dbReference type="Rhea" id="RHEA-COMP:10104"/>
        <dbReference type="ChEBI" id="CHEBI:65314"/>
        <dbReference type="ChEBI" id="CHEBI:65315"/>
        <dbReference type="EC" id="5.4.99.26"/>
    </reaction>
</comment>
<dbReference type="InterPro" id="IPR006145">
    <property type="entry name" value="PsdUridine_synth_RsuA/RluA"/>
</dbReference>
<dbReference type="AlphaFoldDB" id="A0A8I1WAU0"/>
<evidence type="ECO:0000313" key="12">
    <source>
        <dbReference type="EMBL" id="MBO1109447.1"/>
    </source>
</evidence>
<gene>
    <name evidence="12" type="primary">truC</name>
    <name evidence="12" type="ORF">J2R62_14745</name>
</gene>
<dbReference type="GO" id="GO:0003723">
    <property type="term" value="F:RNA binding"/>
    <property type="evidence" value="ECO:0007669"/>
    <property type="project" value="InterPro"/>
</dbReference>
<evidence type="ECO:0000256" key="8">
    <source>
        <dbReference type="ARBA" id="ARBA00041803"/>
    </source>
</evidence>
<reference evidence="12" key="1">
    <citation type="submission" date="2021-03" db="EMBL/GenBank/DDBJ databases">
        <title>Plesiomonas shigelloides zfcc0051, isolated from zebrafish feces.</title>
        <authorList>
            <person name="Vanderhoek Z."/>
            <person name="Gaulke C."/>
        </authorList>
    </citation>
    <scope>NUCLEOTIDE SEQUENCE</scope>
    <source>
        <strain evidence="12">Zfcc0051</strain>
    </source>
</reference>
<evidence type="ECO:0000256" key="7">
    <source>
        <dbReference type="ARBA" id="ARBA00040675"/>
    </source>
</evidence>
<dbReference type="Proteomes" id="UP000664658">
    <property type="component" value="Unassembled WGS sequence"/>
</dbReference>
<evidence type="ECO:0000256" key="10">
    <source>
        <dbReference type="ARBA" id="ARBA00043049"/>
    </source>
</evidence>
<comment type="similarity">
    <text evidence="1">Belongs to the pseudouridine synthase RluA family.</text>
</comment>
<dbReference type="CDD" id="cd02563">
    <property type="entry name" value="PseudoU_synth_TruC"/>
    <property type="match status" value="1"/>
</dbReference>
<dbReference type="PROSITE" id="PS01129">
    <property type="entry name" value="PSI_RLU"/>
    <property type="match status" value="1"/>
</dbReference>
<dbReference type="PANTHER" id="PTHR21600:SF56">
    <property type="entry name" value="TRNA PSEUDOURIDINE SYNTHASE C"/>
    <property type="match status" value="1"/>
</dbReference>
<accession>A0A8I1WAU0</accession>
<dbReference type="SUPFAM" id="SSF55120">
    <property type="entry name" value="Pseudouridine synthase"/>
    <property type="match status" value="1"/>
</dbReference>
<dbReference type="Gene3D" id="3.30.2350.10">
    <property type="entry name" value="Pseudouridine synthase"/>
    <property type="match status" value="1"/>
</dbReference>
<dbReference type="GO" id="GO:0160149">
    <property type="term" value="F:tRNA pseudouridine(65) synthase activity"/>
    <property type="evidence" value="ECO:0007669"/>
    <property type="project" value="UniProtKB-EC"/>
</dbReference>
<dbReference type="Pfam" id="PF00849">
    <property type="entry name" value="PseudoU_synth_2"/>
    <property type="match status" value="1"/>
</dbReference>
<evidence type="ECO:0000256" key="5">
    <source>
        <dbReference type="ARBA" id="ARBA00037670"/>
    </source>
</evidence>
<comment type="caution">
    <text evidence="12">The sequence shown here is derived from an EMBL/GenBank/DDBJ whole genome shotgun (WGS) entry which is preliminary data.</text>
</comment>
<feature type="domain" description="Pseudouridine synthase RsuA/RluA-like" evidence="11">
    <location>
        <begin position="44"/>
        <end position="204"/>
    </location>
</feature>
<organism evidence="12 13">
    <name type="scientific">Plesiomonas shigelloides</name>
    <name type="common">Aeromonas shigelloides</name>
    <dbReference type="NCBI Taxonomy" id="703"/>
    <lineage>
        <taxon>Bacteria</taxon>
        <taxon>Pseudomonadati</taxon>
        <taxon>Pseudomonadota</taxon>
        <taxon>Gammaproteobacteria</taxon>
        <taxon>Enterobacterales</taxon>
        <taxon>Enterobacteriaceae</taxon>
        <taxon>Plesiomonas</taxon>
    </lineage>
</organism>
<keyword evidence="2" id="KW-0819">tRNA processing</keyword>
<dbReference type="InterPro" id="IPR050188">
    <property type="entry name" value="RluA_PseudoU_synthase"/>
</dbReference>
<dbReference type="FunFam" id="3.30.2350.10:FF:000008">
    <property type="entry name" value="tRNA pseudouridine synthase C"/>
    <property type="match status" value="1"/>
</dbReference>
<dbReference type="EC" id="5.4.99.26" evidence="6"/>
<keyword evidence="3 12" id="KW-0413">Isomerase</keyword>
<evidence type="ECO:0000256" key="2">
    <source>
        <dbReference type="ARBA" id="ARBA00022694"/>
    </source>
</evidence>
<dbReference type="GO" id="GO:0000455">
    <property type="term" value="P:enzyme-directed rRNA pseudouridine synthesis"/>
    <property type="evidence" value="ECO:0007669"/>
    <property type="project" value="TreeGrafter"/>
</dbReference>
<dbReference type="EMBL" id="JAFNAA010000019">
    <property type="protein sequence ID" value="MBO1109447.1"/>
    <property type="molecule type" value="Genomic_DNA"/>
</dbReference>
<dbReference type="InterPro" id="IPR006224">
    <property type="entry name" value="PsdUridine_synth_RluA-like_CS"/>
</dbReference>
<evidence type="ECO:0000256" key="1">
    <source>
        <dbReference type="ARBA" id="ARBA00010876"/>
    </source>
</evidence>
<proteinExistence type="inferred from homology"/>
<evidence type="ECO:0000256" key="3">
    <source>
        <dbReference type="ARBA" id="ARBA00023235"/>
    </source>
</evidence>
<evidence type="ECO:0000256" key="6">
    <source>
        <dbReference type="ARBA" id="ARBA00038943"/>
    </source>
</evidence>
<evidence type="ECO:0000256" key="9">
    <source>
        <dbReference type="ARBA" id="ARBA00041975"/>
    </source>
</evidence>
<dbReference type="RefSeq" id="WP_010864411.1">
    <property type="nucleotide sequence ID" value="NZ_JAFNAA010000019.1"/>
</dbReference>
<dbReference type="GO" id="GO:0008033">
    <property type="term" value="P:tRNA processing"/>
    <property type="evidence" value="ECO:0007669"/>
    <property type="project" value="UniProtKB-KW"/>
</dbReference>
<protein>
    <recommendedName>
        <fullName evidence="7">tRNA pseudouridine synthase C</fullName>
        <ecNumber evidence="6">5.4.99.26</ecNumber>
    </recommendedName>
    <alternativeName>
        <fullName evidence="9">tRNA pseudouridine(65) synthase</fullName>
    </alternativeName>
    <alternativeName>
        <fullName evidence="10">tRNA pseudouridylate synthase C</fullName>
    </alternativeName>
    <alternativeName>
        <fullName evidence="8">tRNA-uridine isomerase C</fullName>
    </alternativeName>
</protein>
<dbReference type="PANTHER" id="PTHR21600">
    <property type="entry name" value="MITOCHONDRIAL RNA PSEUDOURIDINE SYNTHASE"/>
    <property type="match status" value="1"/>
</dbReference>
<evidence type="ECO:0000313" key="13">
    <source>
        <dbReference type="Proteomes" id="UP000664658"/>
    </source>
</evidence>
<dbReference type="NCBIfam" id="NF008321">
    <property type="entry name" value="PRK11112.1"/>
    <property type="match status" value="1"/>
</dbReference>
<dbReference type="InterPro" id="IPR020103">
    <property type="entry name" value="PsdUridine_synth_cat_dom_sf"/>
</dbReference>
<evidence type="ECO:0000259" key="11">
    <source>
        <dbReference type="Pfam" id="PF00849"/>
    </source>
</evidence>
<sequence length="277" mass="31063">MHDFSSCPASGPDSALLPSESIETASDAVTESAPVLPVLYQDEHIIAINKPAGWLVHRSWLDRHEKVVVMQTVRDQIGQHVYTVHRLDRPTSGVLLLALSSDVARILSGMFETQQIKKTYHAVVRGYLTGEAELDYPLVEELDKIADKFASQERTAQPAVSHYRGLQTVEMPYSAGRYATSRYSLVELQPKTGRKHQLRRHMSHLRHPIMGDTTHGDLKQNRALKEHCGAGRLMLHASSLTLPHPVTGELLQINAPWDDTWQSLMQQFGWPAQNPVT</sequence>